<dbReference type="SUPFAM" id="SSF56059">
    <property type="entry name" value="Glutathione synthetase ATP-binding domain-like"/>
    <property type="match status" value="1"/>
</dbReference>
<accession>A0A1F6AA68</accession>
<dbReference type="GO" id="GO:0005524">
    <property type="term" value="F:ATP binding"/>
    <property type="evidence" value="ECO:0007669"/>
    <property type="project" value="UniProtKB-UniRule"/>
</dbReference>
<gene>
    <name evidence="3" type="ORF">A3D03_03675</name>
</gene>
<proteinExistence type="predicted"/>
<dbReference type="GO" id="GO:0046872">
    <property type="term" value="F:metal ion binding"/>
    <property type="evidence" value="ECO:0007669"/>
    <property type="project" value="InterPro"/>
</dbReference>
<name>A0A1F6AA68_9BACT</name>
<evidence type="ECO:0000313" key="3">
    <source>
        <dbReference type="EMBL" id="OGG21680.1"/>
    </source>
</evidence>
<evidence type="ECO:0000256" key="1">
    <source>
        <dbReference type="PROSITE-ProRule" id="PRU00409"/>
    </source>
</evidence>
<evidence type="ECO:0000259" key="2">
    <source>
        <dbReference type="PROSITE" id="PS50975"/>
    </source>
</evidence>
<dbReference type="PROSITE" id="PS50975">
    <property type="entry name" value="ATP_GRASP"/>
    <property type="match status" value="1"/>
</dbReference>
<keyword evidence="1" id="KW-0067">ATP-binding</keyword>
<sequence>MIISYYSEIVYLIKLAFYPFFFFPEKLTNFLSYNIIHHLLITMINRLPEAQITTTARMFGLPGESRVIESRMPVTLDDSLGVESIVRKYKYLIGRGSHEATGTPSTEMAIVANPVDKGFVSYTEDFWGRPIYLEPVDLLTFDPAQMTEIMNRLNTQSPVLHYGIYRIPYLPSKQQVIQNDDYRQFNAKGRLSSIVPGAYLPEHLLLFDPLFSDRYQNFPTARPFSKLTERDLTLLMQEDDFAVAKEASGDLMGGDGVARVSSLAEIKAFREKLMGMGVKDTTLVIEKKLDLETGGSFSLVKSRSGEISLLGVTRQLSDQKTGLRVGNVIYDQSSASEDYMTMIAEVLEGLTTNPESEGIAGFFVFDTMRDQAGNLVINDPANRQTGTTSSAQMRLKLIREHGLNAPDVVVGMAQPLLVPGTDFSKMFQALHRAKLTTWCGDRQVVVRSFYNDNGERPVAQFALVTSDEGKLSSITTEIADVLTKADIFVEWHLK</sequence>
<evidence type="ECO:0000313" key="4">
    <source>
        <dbReference type="Proteomes" id="UP000177092"/>
    </source>
</evidence>
<dbReference type="InterPro" id="IPR011761">
    <property type="entry name" value="ATP-grasp"/>
</dbReference>
<dbReference type="Proteomes" id="UP000177092">
    <property type="component" value="Unassembled WGS sequence"/>
</dbReference>
<dbReference type="STRING" id="1798384.A3D03_03675"/>
<dbReference type="AlphaFoldDB" id="A0A1F6AA68"/>
<comment type="caution">
    <text evidence="3">The sequence shown here is derived from an EMBL/GenBank/DDBJ whole genome shotgun (WGS) entry which is preliminary data.</text>
</comment>
<protein>
    <recommendedName>
        <fullName evidence="2">ATP-grasp domain-containing protein</fullName>
    </recommendedName>
</protein>
<organism evidence="3 4">
    <name type="scientific">Candidatus Gottesmanbacteria bacterium RIFCSPHIGHO2_02_FULL_40_13</name>
    <dbReference type="NCBI Taxonomy" id="1798384"/>
    <lineage>
        <taxon>Bacteria</taxon>
        <taxon>Candidatus Gottesmaniibacteriota</taxon>
    </lineage>
</organism>
<feature type="domain" description="ATP-grasp" evidence="2">
    <location>
        <begin position="208"/>
        <end position="414"/>
    </location>
</feature>
<keyword evidence="1" id="KW-0547">Nucleotide-binding</keyword>
<reference evidence="3 4" key="1">
    <citation type="journal article" date="2016" name="Nat. Commun.">
        <title>Thousands of microbial genomes shed light on interconnected biogeochemical processes in an aquifer system.</title>
        <authorList>
            <person name="Anantharaman K."/>
            <person name="Brown C.T."/>
            <person name="Hug L.A."/>
            <person name="Sharon I."/>
            <person name="Castelle C.J."/>
            <person name="Probst A.J."/>
            <person name="Thomas B.C."/>
            <person name="Singh A."/>
            <person name="Wilkins M.J."/>
            <person name="Karaoz U."/>
            <person name="Brodie E.L."/>
            <person name="Williams K.H."/>
            <person name="Hubbard S.S."/>
            <person name="Banfield J.F."/>
        </authorList>
    </citation>
    <scope>NUCLEOTIDE SEQUENCE [LARGE SCALE GENOMIC DNA]</scope>
</reference>
<dbReference type="EMBL" id="MFJN01000017">
    <property type="protein sequence ID" value="OGG21680.1"/>
    <property type="molecule type" value="Genomic_DNA"/>
</dbReference>